<sequence length="390" mass="44014">MYASSHQFEPLLRSIHTEELYARAATIVQSALSLTSAAHPTARAMIRELVRSMNSYYSNRIEGQGTHPLNIEKALRDDFSQRPDVAKLQRIALAHIDAERELEARVTTCESVLTSKFLIEVHTALYSRLSDTDRTTEDGYIVEPGALRKETVEVGLHIPPVAASLPKFLSRLDEVYGRVTSWDNRLIAIACLHHRAAWVHPFRDGNGRATRLQSHCALWPLSAGLWSPSRGLARARQDYYAHLHNADAPRRGDLDGRGNLTAAGLSEWIRFFLEVCEDQVNYMSRMLELDGMKRRIEALVTFRSAEDKNIRPQAILPLYHVFAAGPITRGEFTQMTGLGERTARTLLSRLLATRLLVSDTPHGPVRFGLPLDALRFLFPELYPEVDIRLD</sequence>
<dbReference type="Gene3D" id="1.10.3290.10">
    <property type="entry name" value="Fido-like domain"/>
    <property type="match status" value="1"/>
</dbReference>
<evidence type="ECO:0000313" key="4">
    <source>
        <dbReference type="EMBL" id="RJF99477.1"/>
    </source>
</evidence>
<keyword evidence="2" id="KW-0547">Nucleotide-binding</keyword>
<dbReference type="InterPro" id="IPR040198">
    <property type="entry name" value="Fido_containing"/>
</dbReference>
<dbReference type="InterPro" id="IPR036597">
    <property type="entry name" value="Fido-like_dom_sf"/>
</dbReference>
<comment type="caution">
    <text evidence="4">The sequence shown here is derived from an EMBL/GenBank/DDBJ whole genome shotgun (WGS) entry which is preliminary data.</text>
</comment>
<dbReference type="PANTHER" id="PTHR13504">
    <property type="entry name" value="FIDO DOMAIN-CONTAINING PROTEIN DDB_G0283145"/>
    <property type="match status" value="1"/>
</dbReference>
<dbReference type="GO" id="GO:0005524">
    <property type="term" value="F:ATP binding"/>
    <property type="evidence" value="ECO:0007669"/>
    <property type="project" value="UniProtKB-KW"/>
</dbReference>
<dbReference type="EMBL" id="QYUO01000001">
    <property type="protein sequence ID" value="RJF99477.1"/>
    <property type="molecule type" value="Genomic_DNA"/>
</dbReference>
<dbReference type="PANTHER" id="PTHR13504:SF38">
    <property type="entry name" value="FIDO DOMAIN-CONTAINING PROTEIN"/>
    <property type="match status" value="1"/>
</dbReference>
<keyword evidence="5" id="KW-1185">Reference proteome</keyword>
<evidence type="ECO:0000313" key="5">
    <source>
        <dbReference type="Proteomes" id="UP000265955"/>
    </source>
</evidence>
<feature type="binding site" evidence="2">
    <location>
        <begin position="239"/>
        <end position="240"/>
    </location>
    <ligand>
        <name>ATP</name>
        <dbReference type="ChEBI" id="CHEBI:30616"/>
    </ligand>
</feature>
<feature type="domain" description="Fido" evidence="3">
    <location>
        <begin position="113"/>
        <end position="274"/>
    </location>
</feature>
<dbReference type="InterPro" id="IPR003812">
    <property type="entry name" value="Fido"/>
</dbReference>
<evidence type="ECO:0000256" key="2">
    <source>
        <dbReference type="PIRSR" id="PIRSR640198-2"/>
    </source>
</evidence>
<name>A0A3A3FTC9_9BURK</name>
<feature type="binding site" evidence="2">
    <location>
        <begin position="154"/>
        <end position="157"/>
    </location>
    <ligand>
        <name>ATP</name>
        <dbReference type="ChEBI" id="CHEBI:30616"/>
    </ligand>
</feature>
<evidence type="ECO:0000256" key="1">
    <source>
        <dbReference type="PIRSR" id="PIRSR640198-1"/>
    </source>
</evidence>
<dbReference type="Pfam" id="PF02661">
    <property type="entry name" value="Fic"/>
    <property type="match status" value="1"/>
</dbReference>
<feature type="binding site" evidence="2">
    <location>
        <begin position="204"/>
        <end position="211"/>
    </location>
    <ligand>
        <name>ATP</name>
        <dbReference type="ChEBI" id="CHEBI:30616"/>
    </ligand>
</feature>
<keyword evidence="2" id="KW-0067">ATP-binding</keyword>
<protein>
    <submittedName>
        <fullName evidence="4">Fic family protein</fullName>
    </submittedName>
</protein>
<feature type="active site" evidence="1">
    <location>
        <position position="200"/>
    </location>
</feature>
<dbReference type="OrthoDB" id="9813719at2"/>
<dbReference type="Proteomes" id="UP000265955">
    <property type="component" value="Unassembled WGS sequence"/>
</dbReference>
<dbReference type="SUPFAM" id="SSF140931">
    <property type="entry name" value="Fic-like"/>
    <property type="match status" value="1"/>
</dbReference>
<proteinExistence type="predicted"/>
<organism evidence="4 5">
    <name type="scientific">Noviherbaspirillum saxi</name>
    <dbReference type="NCBI Taxonomy" id="2320863"/>
    <lineage>
        <taxon>Bacteria</taxon>
        <taxon>Pseudomonadati</taxon>
        <taxon>Pseudomonadota</taxon>
        <taxon>Betaproteobacteria</taxon>
        <taxon>Burkholderiales</taxon>
        <taxon>Oxalobacteraceae</taxon>
        <taxon>Noviherbaspirillum</taxon>
    </lineage>
</organism>
<evidence type="ECO:0000259" key="3">
    <source>
        <dbReference type="PROSITE" id="PS51459"/>
    </source>
</evidence>
<reference evidence="5" key="1">
    <citation type="submission" date="2018-09" db="EMBL/GenBank/DDBJ databases">
        <authorList>
            <person name="Zhu H."/>
        </authorList>
    </citation>
    <scope>NUCLEOTIDE SEQUENCE [LARGE SCALE GENOMIC DNA]</scope>
    <source>
        <strain evidence="5">K1R23-30</strain>
    </source>
</reference>
<accession>A0A3A3FTC9</accession>
<gene>
    <name evidence="4" type="ORF">D3871_13780</name>
</gene>
<dbReference type="AlphaFoldDB" id="A0A3A3FTC9"/>
<dbReference type="PROSITE" id="PS51459">
    <property type="entry name" value="FIDO"/>
    <property type="match status" value="1"/>
</dbReference>